<proteinExistence type="predicted"/>
<sequence length="426" mass="48014">MSLIMQHPFPRCTPFIRPPSSPTPRLPHVQRKPRIEVLRGDPWVAEMLAQFMTVRAADKKRHLSVINLHALKAQASLTMNKVCTSADPLFQGGYNTVLLLTFADGTDDVVARVGCTLWDEECDPLSDEEVAYRFRCEVATMAYVKKQTSIPVPRIHHFDGDQNNPVGSRYMLMERVRGPSLLSVWDTMTHQQHLGAVVQVALLERELLRTRFHTGGALIEDGAVDQMCVPSRPELRTVNPPYMGPFISGRDFLAAHVRSSLDSLRKSERRDSEAIKWFELALDGIVALPSTPTAFSLFHDELNMGHVLVSPSNPTKLDDFVRFAQDIKAEGLYGGAVDEAETLIRLRAETLQKAIDLSDKFSLGWLHWVISIHNATRDDRDAIFLEWFQDREQDAEVDNRDITGFLPLKLFVVQASLLPPPHYAAD</sequence>
<evidence type="ECO:0008006" key="3">
    <source>
        <dbReference type="Google" id="ProtNLM"/>
    </source>
</evidence>
<dbReference type="Proteomes" id="UP001215280">
    <property type="component" value="Unassembled WGS sequence"/>
</dbReference>
<dbReference type="PANTHER" id="PTHR21310:SF13">
    <property type="entry name" value="AMINOGLYCOSIDE PHOSPHOTRANSFERASE DOMAIN-CONTAINING PROTEIN"/>
    <property type="match status" value="1"/>
</dbReference>
<gene>
    <name evidence="1" type="ORF">DFH07DRAFT_1063783</name>
</gene>
<reference evidence="1" key="1">
    <citation type="submission" date="2023-03" db="EMBL/GenBank/DDBJ databases">
        <title>Massive genome expansion in bonnet fungi (Mycena s.s.) driven by repeated elements and novel gene families across ecological guilds.</title>
        <authorList>
            <consortium name="Lawrence Berkeley National Laboratory"/>
            <person name="Harder C.B."/>
            <person name="Miyauchi S."/>
            <person name="Viragh M."/>
            <person name="Kuo A."/>
            <person name="Thoen E."/>
            <person name="Andreopoulos B."/>
            <person name="Lu D."/>
            <person name="Skrede I."/>
            <person name="Drula E."/>
            <person name="Henrissat B."/>
            <person name="Morin E."/>
            <person name="Kohler A."/>
            <person name="Barry K."/>
            <person name="LaButti K."/>
            <person name="Morin E."/>
            <person name="Salamov A."/>
            <person name="Lipzen A."/>
            <person name="Mereny Z."/>
            <person name="Hegedus B."/>
            <person name="Baldrian P."/>
            <person name="Stursova M."/>
            <person name="Weitz H."/>
            <person name="Taylor A."/>
            <person name="Grigoriev I.V."/>
            <person name="Nagy L.G."/>
            <person name="Martin F."/>
            <person name="Kauserud H."/>
        </authorList>
    </citation>
    <scope>NUCLEOTIDE SEQUENCE</scope>
    <source>
        <strain evidence="1">CBHHK188m</strain>
    </source>
</reference>
<evidence type="ECO:0000313" key="1">
    <source>
        <dbReference type="EMBL" id="KAJ7742125.1"/>
    </source>
</evidence>
<keyword evidence="2" id="KW-1185">Reference proteome</keyword>
<accession>A0AAD7IH65</accession>
<comment type="caution">
    <text evidence="1">The sequence shown here is derived from an EMBL/GenBank/DDBJ whole genome shotgun (WGS) entry which is preliminary data.</text>
</comment>
<dbReference type="PANTHER" id="PTHR21310">
    <property type="entry name" value="AMINOGLYCOSIDE PHOSPHOTRANSFERASE-RELATED-RELATED"/>
    <property type="match status" value="1"/>
</dbReference>
<dbReference type="AlphaFoldDB" id="A0AAD7IH65"/>
<organism evidence="1 2">
    <name type="scientific">Mycena maculata</name>
    <dbReference type="NCBI Taxonomy" id="230809"/>
    <lineage>
        <taxon>Eukaryota</taxon>
        <taxon>Fungi</taxon>
        <taxon>Dikarya</taxon>
        <taxon>Basidiomycota</taxon>
        <taxon>Agaricomycotina</taxon>
        <taxon>Agaricomycetes</taxon>
        <taxon>Agaricomycetidae</taxon>
        <taxon>Agaricales</taxon>
        <taxon>Marasmiineae</taxon>
        <taxon>Mycenaceae</taxon>
        <taxon>Mycena</taxon>
    </lineage>
</organism>
<name>A0AAD7IH65_9AGAR</name>
<dbReference type="SUPFAM" id="SSF56112">
    <property type="entry name" value="Protein kinase-like (PK-like)"/>
    <property type="match status" value="1"/>
</dbReference>
<protein>
    <recommendedName>
        <fullName evidence="3">Aminoglycoside phosphotransferase domain-containing protein</fullName>
    </recommendedName>
</protein>
<dbReference type="EMBL" id="JARJLG010000119">
    <property type="protein sequence ID" value="KAJ7742125.1"/>
    <property type="molecule type" value="Genomic_DNA"/>
</dbReference>
<dbReference type="InterPro" id="IPR051678">
    <property type="entry name" value="AGP_Transferase"/>
</dbReference>
<evidence type="ECO:0000313" key="2">
    <source>
        <dbReference type="Proteomes" id="UP001215280"/>
    </source>
</evidence>
<dbReference type="InterPro" id="IPR011009">
    <property type="entry name" value="Kinase-like_dom_sf"/>
</dbReference>